<name>A0A423X720_9PEZI</name>
<dbReference type="AlphaFoldDB" id="A0A423X720"/>
<dbReference type="STRING" id="1230097.A0A423X720"/>
<dbReference type="FunCoup" id="A0A423X720">
    <property type="interactions" value="10"/>
</dbReference>
<dbReference type="Proteomes" id="UP000285146">
    <property type="component" value="Unassembled WGS sequence"/>
</dbReference>
<dbReference type="Pfam" id="PF09428">
    <property type="entry name" value="DUF2011"/>
    <property type="match status" value="1"/>
</dbReference>
<feature type="compositionally biased region" description="Basic residues" evidence="1">
    <location>
        <begin position="203"/>
        <end position="218"/>
    </location>
</feature>
<dbReference type="OrthoDB" id="5425061at2759"/>
<feature type="compositionally biased region" description="Basic and acidic residues" evidence="1">
    <location>
        <begin position="254"/>
        <end position="266"/>
    </location>
</feature>
<organism evidence="2 3">
    <name type="scientific">Cytospora leucostoma</name>
    <dbReference type="NCBI Taxonomy" id="1230097"/>
    <lineage>
        <taxon>Eukaryota</taxon>
        <taxon>Fungi</taxon>
        <taxon>Dikarya</taxon>
        <taxon>Ascomycota</taxon>
        <taxon>Pezizomycotina</taxon>
        <taxon>Sordariomycetes</taxon>
        <taxon>Sordariomycetidae</taxon>
        <taxon>Diaporthales</taxon>
        <taxon>Cytosporaceae</taxon>
        <taxon>Cytospora</taxon>
    </lineage>
</organism>
<feature type="compositionally biased region" description="Basic residues" evidence="1">
    <location>
        <begin position="238"/>
        <end position="253"/>
    </location>
</feature>
<dbReference type="InterPro" id="IPR018555">
    <property type="entry name" value="C630.06c-like"/>
</dbReference>
<sequence>MFEIPNAKRVRRDELYGSGSDAESDNSQNGAEEDVELRAKLNERLSRLLGLDLSAPEPTNSPSHGADPDDAQRPGDAEEPQEKQEEEFEFRLFSTSSKAAAPAKVVLDASEDEDAERAEGAFTVPSRPVTYYLAEPTPEQREGYQYAAVTAEDIVAGAGKRAWGLEKPWRVVKVTVSSGRPQRGSSSAANSKVVGDQGDEGAKRKRPGKKRRIALRIKTKAEKAQVDQKMSKEEHLKEKKKRLNREKKLKRRAKEKEQRLAAKGEDGTQAGPGAASDTDDSTA</sequence>
<feature type="compositionally biased region" description="Basic and acidic residues" evidence="1">
    <location>
        <begin position="66"/>
        <end position="83"/>
    </location>
</feature>
<feature type="compositionally biased region" description="Basic and acidic residues" evidence="1">
    <location>
        <begin position="219"/>
        <end position="237"/>
    </location>
</feature>
<feature type="region of interest" description="Disordered" evidence="1">
    <location>
        <begin position="176"/>
        <end position="283"/>
    </location>
</feature>
<protein>
    <submittedName>
        <fullName evidence="2">Uncharacterized protein</fullName>
    </submittedName>
</protein>
<dbReference type="InParanoid" id="A0A423X720"/>
<feature type="region of interest" description="Disordered" evidence="1">
    <location>
        <begin position="1"/>
        <end position="122"/>
    </location>
</feature>
<evidence type="ECO:0000313" key="2">
    <source>
        <dbReference type="EMBL" id="ROW11729.1"/>
    </source>
</evidence>
<feature type="compositionally biased region" description="Basic and acidic residues" evidence="1">
    <location>
        <begin position="36"/>
        <end position="46"/>
    </location>
</feature>
<gene>
    <name evidence="2" type="ORF">VPNG_05611</name>
</gene>
<dbReference type="EMBL" id="LKEB01000026">
    <property type="protein sequence ID" value="ROW11729.1"/>
    <property type="molecule type" value="Genomic_DNA"/>
</dbReference>
<reference evidence="2 3" key="1">
    <citation type="submission" date="2015-09" db="EMBL/GenBank/DDBJ databases">
        <title>Host preference determinants of Valsa canker pathogens revealed by comparative genomics.</title>
        <authorList>
            <person name="Yin Z."/>
            <person name="Huang L."/>
        </authorList>
    </citation>
    <scope>NUCLEOTIDE SEQUENCE [LARGE SCALE GENOMIC DNA]</scope>
    <source>
        <strain evidence="2 3">SXYLt</strain>
    </source>
</reference>
<accession>A0A423X720</accession>
<comment type="caution">
    <text evidence="2">The sequence shown here is derived from an EMBL/GenBank/DDBJ whole genome shotgun (WGS) entry which is preliminary data.</text>
</comment>
<evidence type="ECO:0000256" key="1">
    <source>
        <dbReference type="SAM" id="MobiDB-lite"/>
    </source>
</evidence>
<keyword evidence="3" id="KW-1185">Reference proteome</keyword>
<feature type="compositionally biased region" description="Polar residues" evidence="1">
    <location>
        <begin position="176"/>
        <end position="190"/>
    </location>
</feature>
<proteinExistence type="predicted"/>
<evidence type="ECO:0000313" key="3">
    <source>
        <dbReference type="Proteomes" id="UP000285146"/>
    </source>
</evidence>